<keyword evidence="1" id="KW-0479">Metal-binding</keyword>
<evidence type="ECO:0000313" key="7">
    <source>
        <dbReference type="Proteomes" id="UP000320776"/>
    </source>
</evidence>
<dbReference type="InterPro" id="IPR007527">
    <property type="entry name" value="Znf_SWIM"/>
</dbReference>
<name>A0A517DVM7_9FIRM</name>
<evidence type="ECO:0000256" key="2">
    <source>
        <dbReference type="ARBA" id="ARBA00022771"/>
    </source>
</evidence>
<keyword evidence="2 4" id="KW-0863">Zinc-finger</keyword>
<feature type="domain" description="SWIM-type" evidence="5">
    <location>
        <begin position="146"/>
        <end position="183"/>
    </location>
</feature>
<dbReference type="AlphaFoldDB" id="A0A517DVM7"/>
<dbReference type="RefSeq" id="WP_144350885.1">
    <property type="nucleotide sequence ID" value="NZ_CP036259.1"/>
</dbReference>
<proteinExistence type="predicted"/>
<sequence length="209" mass="23916">MDNIAKWSQWPADLHQQPDQIKRQFSAAEPKNQPLELDDKTLTGIFAGSGKKPYTTTLGKCTCNDFVKRKLPCKHMYSLAHQLGYTELHAAANDYDKSMTILASYPSTNGWGNWHPGIHKDWTQKERYKRTFEAGMTVKSLLVNEQTAVINGYNVNLKECTCPDFNERKYPCKHIYRLAVELGILEKPLDEAPRYQVSSEGTMFVIKIK</sequence>
<dbReference type="InterPro" id="IPR006564">
    <property type="entry name" value="Znf_PMZ"/>
</dbReference>
<organism evidence="6 7">
    <name type="scientific">Sporomusa termitida</name>
    <dbReference type="NCBI Taxonomy" id="2377"/>
    <lineage>
        <taxon>Bacteria</taxon>
        <taxon>Bacillati</taxon>
        <taxon>Bacillota</taxon>
        <taxon>Negativicutes</taxon>
        <taxon>Selenomonadales</taxon>
        <taxon>Sporomusaceae</taxon>
        <taxon>Sporomusa</taxon>
    </lineage>
</organism>
<dbReference type="Proteomes" id="UP000320776">
    <property type="component" value="Chromosome"/>
</dbReference>
<evidence type="ECO:0000313" key="6">
    <source>
        <dbReference type="EMBL" id="QDR81391.1"/>
    </source>
</evidence>
<evidence type="ECO:0000256" key="3">
    <source>
        <dbReference type="ARBA" id="ARBA00022833"/>
    </source>
</evidence>
<dbReference type="KEGG" id="sted:SPTER_27710"/>
<evidence type="ECO:0000259" key="5">
    <source>
        <dbReference type="PROSITE" id="PS50966"/>
    </source>
</evidence>
<dbReference type="OrthoDB" id="1864112at2"/>
<reference evidence="6 7" key="1">
    <citation type="submission" date="2019-02" db="EMBL/GenBank/DDBJ databases">
        <title>Closed genome of Sporomusa termitida DSM 4440.</title>
        <authorList>
            <person name="Poehlein A."/>
            <person name="Daniel R."/>
        </authorList>
    </citation>
    <scope>NUCLEOTIDE SEQUENCE [LARGE SCALE GENOMIC DNA]</scope>
    <source>
        <strain evidence="6 7">DSM 4440</strain>
    </source>
</reference>
<dbReference type="SMART" id="SM00575">
    <property type="entry name" value="ZnF_PMZ"/>
    <property type="match status" value="2"/>
</dbReference>
<gene>
    <name evidence="6" type="ORF">SPTER_27710</name>
</gene>
<evidence type="ECO:0000256" key="4">
    <source>
        <dbReference type="PROSITE-ProRule" id="PRU00325"/>
    </source>
</evidence>
<evidence type="ECO:0000256" key="1">
    <source>
        <dbReference type="ARBA" id="ARBA00022723"/>
    </source>
</evidence>
<keyword evidence="3" id="KW-0862">Zinc</keyword>
<protein>
    <submittedName>
        <fullName evidence="6">SWIM zinc finger protein</fullName>
    </submittedName>
</protein>
<accession>A0A517DVM7</accession>
<dbReference type="EMBL" id="CP036259">
    <property type="protein sequence ID" value="QDR81391.1"/>
    <property type="molecule type" value="Genomic_DNA"/>
</dbReference>
<dbReference type="Pfam" id="PF04434">
    <property type="entry name" value="SWIM"/>
    <property type="match status" value="2"/>
</dbReference>
<dbReference type="PROSITE" id="PS50966">
    <property type="entry name" value="ZF_SWIM"/>
    <property type="match status" value="2"/>
</dbReference>
<dbReference type="GO" id="GO:0008270">
    <property type="term" value="F:zinc ion binding"/>
    <property type="evidence" value="ECO:0007669"/>
    <property type="project" value="UniProtKB-KW"/>
</dbReference>
<feature type="domain" description="SWIM-type" evidence="5">
    <location>
        <begin position="46"/>
        <end position="84"/>
    </location>
</feature>
<keyword evidence="7" id="KW-1185">Reference proteome</keyword>